<comment type="caution">
    <text evidence="2">The sequence shown here is derived from an EMBL/GenBank/DDBJ whole genome shotgun (WGS) entry which is preliminary data.</text>
</comment>
<name>A0A1Q8QRX8_9FIRM</name>
<dbReference type="STRING" id="1888891.DSOL_3235"/>
<dbReference type="AlphaFoldDB" id="A0A1Q8QRX8"/>
<evidence type="ECO:0000313" key="2">
    <source>
        <dbReference type="EMBL" id="OLN30103.1"/>
    </source>
</evidence>
<dbReference type="OrthoDB" id="9813511at2"/>
<evidence type="ECO:0000313" key="3">
    <source>
        <dbReference type="Proteomes" id="UP000186102"/>
    </source>
</evidence>
<dbReference type="InterPro" id="IPR024559">
    <property type="entry name" value="DUF3846"/>
</dbReference>
<keyword evidence="3" id="KW-1185">Reference proteome</keyword>
<dbReference type="EMBL" id="MLBF01000027">
    <property type="protein sequence ID" value="OLN30103.1"/>
    <property type="molecule type" value="Genomic_DNA"/>
</dbReference>
<feature type="domain" description="DUF3846" evidence="1">
    <location>
        <begin position="5"/>
        <end position="100"/>
    </location>
</feature>
<dbReference type="Pfam" id="PF12957">
    <property type="entry name" value="DUF3846"/>
    <property type="match status" value="1"/>
</dbReference>
<evidence type="ECO:0000259" key="1">
    <source>
        <dbReference type="Pfam" id="PF12957"/>
    </source>
</evidence>
<protein>
    <recommendedName>
        <fullName evidence="1">DUF3846 domain-containing protein</fullName>
    </recommendedName>
</protein>
<organism evidence="2 3">
    <name type="scientific">Desulfosporosinus metallidurans</name>
    <dbReference type="NCBI Taxonomy" id="1888891"/>
    <lineage>
        <taxon>Bacteria</taxon>
        <taxon>Bacillati</taxon>
        <taxon>Bacillota</taxon>
        <taxon>Clostridia</taxon>
        <taxon>Eubacteriales</taxon>
        <taxon>Desulfitobacteriaceae</taxon>
        <taxon>Desulfosporosinus</taxon>
    </lineage>
</organism>
<proteinExistence type="predicted"/>
<reference evidence="2 3" key="1">
    <citation type="submission" date="2016-09" db="EMBL/GenBank/DDBJ databases">
        <title>Complete genome of Desulfosporosinus sp. OL.</title>
        <authorList>
            <person name="Mardanov A."/>
            <person name="Beletsky A."/>
            <person name="Panova A."/>
            <person name="Karnachuk O."/>
            <person name="Ravin N."/>
        </authorList>
    </citation>
    <scope>NUCLEOTIDE SEQUENCE [LARGE SCALE GENOMIC DNA]</scope>
    <source>
        <strain evidence="2 3">OL</strain>
    </source>
</reference>
<gene>
    <name evidence="2" type="ORF">DSOL_3235</name>
</gene>
<dbReference type="Proteomes" id="UP000186102">
    <property type="component" value="Unassembled WGS sequence"/>
</dbReference>
<dbReference type="RefSeq" id="WP_075365756.1">
    <property type="nucleotide sequence ID" value="NZ_MLBF01000027.1"/>
</dbReference>
<accession>A0A1Q8QRX8</accession>
<sequence length="121" mass="13675">MEKTIKVLMVEPLKEPYPAMIKNTLEGLQNVVGGLIEPIYMENDVALVCNEEAKLIGLEGNRSLENDIIAGTFLVVGSNDEGEFISLPEDKMQQYNERFQKPEVFTKEQVDDTIGFTFINF</sequence>